<dbReference type="Gene3D" id="3.30.70.1660">
    <property type="match status" value="1"/>
</dbReference>
<accession>A0A1I3LWQ8</accession>
<dbReference type="RefSeq" id="WP_090058779.1">
    <property type="nucleotide sequence ID" value="NZ_FORH01000001.1"/>
</dbReference>
<dbReference type="InterPro" id="IPR004374">
    <property type="entry name" value="PrfB"/>
</dbReference>
<keyword evidence="9" id="KW-1185">Reference proteome</keyword>
<dbReference type="FunFam" id="3.30.160.20:FF:000010">
    <property type="entry name" value="Peptide chain release factor 2"/>
    <property type="match status" value="1"/>
</dbReference>
<dbReference type="AlphaFoldDB" id="A0A1I3LWQ8"/>
<dbReference type="Proteomes" id="UP000199630">
    <property type="component" value="Unassembled WGS sequence"/>
</dbReference>
<dbReference type="OrthoDB" id="9806673at2"/>
<dbReference type="STRING" id="588602.SAMN04487991_1159"/>
<dbReference type="HAMAP" id="MF_00094">
    <property type="entry name" value="Rel_fac_2"/>
    <property type="match status" value="1"/>
</dbReference>
<keyword evidence="3 4" id="KW-0648">Protein biosynthesis</keyword>
<keyword evidence="2 4" id="KW-0488">Methylation</keyword>
<keyword evidence="6" id="KW-0175">Coiled coil</keyword>
<comment type="function">
    <text evidence="4">Peptide chain release factor 2 directs the termination of translation in response to the peptide chain termination codons UGA and UAA.</text>
</comment>
<reference evidence="9" key="1">
    <citation type="submission" date="2016-10" db="EMBL/GenBank/DDBJ databases">
        <authorList>
            <person name="Varghese N."/>
            <person name="Submissions S."/>
        </authorList>
    </citation>
    <scope>NUCLEOTIDE SEQUENCE [LARGE SCALE GENOMIC DNA]</scope>
    <source>
        <strain evidence="9">DSM 26471</strain>
    </source>
</reference>
<sequence length="373" mass="41548">MRAEIQNIVAKIEKSVALLKQRMDWETAPHRMEEFNAMIEDPTLWDDQERAQKLMRDRQLLMDAMKTAENLETDMKDNIELIELGEMEEDQEVITEAEEALKALGETAAEKELEALLDGEADANDTFLEINAGAGGTEACDWASMLQRMYVRWAEKKGYTVELQSEEAGSEAGIKSVAYKISGHNAYGWLKSESGVHRLVRISPFGKGTRETSFASVWVYPVVDDNIEIEVNPADIRIDTYRSSGAGGQHVNTTDSAVRITHAPTGIVVTSSEKSQHQNRDIAMKALKSRLYQLELEKRSAAINEAHENKGSAGWGNQIRSYVMQPYQMVKDLRTNHETSDTQGVLDGDLDKFMAATLAMDVAGKSRADAQGD</sequence>
<evidence type="ECO:0000256" key="1">
    <source>
        <dbReference type="ARBA" id="ARBA00010835"/>
    </source>
</evidence>
<comment type="subcellular location">
    <subcellularLocation>
        <location evidence="4">Cytoplasm</location>
    </subcellularLocation>
</comment>
<dbReference type="GO" id="GO:0005737">
    <property type="term" value="C:cytoplasm"/>
    <property type="evidence" value="ECO:0007669"/>
    <property type="project" value="UniProtKB-SubCell"/>
</dbReference>
<dbReference type="PANTHER" id="PTHR43116:SF3">
    <property type="entry name" value="CLASS I PEPTIDE CHAIN RELEASE FACTOR"/>
    <property type="match status" value="1"/>
</dbReference>
<dbReference type="InterPro" id="IPR005139">
    <property type="entry name" value="PCRF"/>
</dbReference>
<dbReference type="PANTHER" id="PTHR43116">
    <property type="entry name" value="PEPTIDE CHAIN RELEASE FACTOR 2"/>
    <property type="match status" value="1"/>
</dbReference>
<comment type="similarity">
    <text evidence="1 4">Belongs to the prokaryotic/mitochondrial release factor family.</text>
</comment>
<dbReference type="NCBIfam" id="TIGR00020">
    <property type="entry name" value="prfB"/>
    <property type="match status" value="1"/>
</dbReference>
<organism evidence="8 9">
    <name type="scientific">Celeribacter neptunius</name>
    <dbReference type="NCBI Taxonomy" id="588602"/>
    <lineage>
        <taxon>Bacteria</taxon>
        <taxon>Pseudomonadati</taxon>
        <taxon>Pseudomonadota</taxon>
        <taxon>Alphaproteobacteria</taxon>
        <taxon>Rhodobacterales</taxon>
        <taxon>Roseobacteraceae</taxon>
        <taxon>Celeribacter</taxon>
    </lineage>
</organism>
<proteinExistence type="inferred from homology"/>
<evidence type="ECO:0000256" key="3">
    <source>
        <dbReference type="ARBA" id="ARBA00022917"/>
    </source>
</evidence>
<feature type="modified residue" description="N5-methylglutamine" evidence="4">
    <location>
        <position position="249"/>
    </location>
</feature>
<dbReference type="InterPro" id="IPR000352">
    <property type="entry name" value="Pep_chain_release_fac_I"/>
</dbReference>
<dbReference type="GO" id="GO:0016149">
    <property type="term" value="F:translation release factor activity, codon specific"/>
    <property type="evidence" value="ECO:0007669"/>
    <property type="project" value="UniProtKB-UniRule"/>
</dbReference>
<evidence type="ECO:0000256" key="2">
    <source>
        <dbReference type="ARBA" id="ARBA00022481"/>
    </source>
</evidence>
<comment type="PTM">
    <text evidence="4">Methylated by PrmC. Methylation increases the termination efficiency of RF2.</text>
</comment>
<feature type="domain" description="Prokaryotic-type class I peptide chain release factors" evidence="7">
    <location>
        <begin position="242"/>
        <end position="258"/>
    </location>
</feature>
<evidence type="ECO:0000256" key="6">
    <source>
        <dbReference type="SAM" id="Coils"/>
    </source>
</evidence>
<evidence type="ECO:0000259" key="7">
    <source>
        <dbReference type="PROSITE" id="PS00745"/>
    </source>
</evidence>
<dbReference type="Gene3D" id="1.20.58.410">
    <property type="entry name" value="Release factor"/>
    <property type="match status" value="1"/>
</dbReference>
<dbReference type="SUPFAM" id="SSF75620">
    <property type="entry name" value="Release factor"/>
    <property type="match status" value="1"/>
</dbReference>
<feature type="coiled-coil region" evidence="6">
    <location>
        <begin position="51"/>
        <end position="114"/>
    </location>
</feature>
<dbReference type="Gene3D" id="3.30.160.20">
    <property type="match status" value="1"/>
</dbReference>
<dbReference type="SMART" id="SM00937">
    <property type="entry name" value="PCRF"/>
    <property type="match status" value="1"/>
</dbReference>
<dbReference type="Pfam" id="PF03462">
    <property type="entry name" value="PCRF"/>
    <property type="match status" value="1"/>
</dbReference>
<dbReference type="InterPro" id="IPR045853">
    <property type="entry name" value="Pep_chain_release_fac_I_sf"/>
</dbReference>
<gene>
    <name evidence="4" type="primary">prfB</name>
    <name evidence="8" type="ORF">SAMN04487991_1159</name>
</gene>
<protein>
    <recommendedName>
        <fullName evidence="4 5">Peptide chain release factor 2</fullName>
        <shortName evidence="4">RF-2</shortName>
    </recommendedName>
</protein>
<name>A0A1I3LWQ8_9RHOB</name>
<dbReference type="EMBL" id="FORH01000001">
    <property type="protein sequence ID" value="SFI88896.1"/>
    <property type="molecule type" value="Genomic_DNA"/>
</dbReference>
<evidence type="ECO:0000256" key="5">
    <source>
        <dbReference type="NCBIfam" id="TIGR00020"/>
    </source>
</evidence>
<evidence type="ECO:0000256" key="4">
    <source>
        <dbReference type="HAMAP-Rule" id="MF_00094"/>
    </source>
</evidence>
<evidence type="ECO:0000313" key="9">
    <source>
        <dbReference type="Proteomes" id="UP000199630"/>
    </source>
</evidence>
<keyword evidence="4" id="KW-0963">Cytoplasm</keyword>
<evidence type="ECO:0000313" key="8">
    <source>
        <dbReference type="EMBL" id="SFI88896.1"/>
    </source>
</evidence>
<dbReference type="Pfam" id="PF00472">
    <property type="entry name" value="RF-1"/>
    <property type="match status" value="1"/>
</dbReference>
<dbReference type="PROSITE" id="PS00745">
    <property type="entry name" value="RF_PROK_I"/>
    <property type="match status" value="1"/>
</dbReference>